<reference evidence="2 3" key="1">
    <citation type="journal article" date="2019" name="Commun. Biol.">
        <title>The bagworm genome reveals a unique fibroin gene that provides high tensile strength.</title>
        <authorList>
            <person name="Kono N."/>
            <person name="Nakamura H."/>
            <person name="Ohtoshi R."/>
            <person name="Tomita M."/>
            <person name="Numata K."/>
            <person name="Arakawa K."/>
        </authorList>
    </citation>
    <scope>NUCLEOTIDE SEQUENCE [LARGE SCALE GENOMIC DNA]</scope>
</reference>
<protein>
    <submittedName>
        <fullName evidence="2">Uncharacterized protein</fullName>
    </submittedName>
</protein>
<dbReference type="Proteomes" id="UP000299102">
    <property type="component" value="Unassembled WGS sequence"/>
</dbReference>
<sequence length="108" mass="12488">MSGSELGAIFRLEFYKKQYKWSSQPSHRLLQRDGSEADASATATSTSLRLRRSRTSSAQSHSRCPRRLSLLYLSFIRLAYFEDDAIPPYYCIMYPYIPSRSHEDDAIL</sequence>
<feature type="compositionally biased region" description="Low complexity" evidence="1">
    <location>
        <begin position="39"/>
        <end position="48"/>
    </location>
</feature>
<evidence type="ECO:0000256" key="1">
    <source>
        <dbReference type="SAM" id="MobiDB-lite"/>
    </source>
</evidence>
<keyword evidence="3" id="KW-1185">Reference proteome</keyword>
<organism evidence="2 3">
    <name type="scientific">Eumeta variegata</name>
    <name type="common">Bagworm moth</name>
    <name type="synonym">Eumeta japonica</name>
    <dbReference type="NCBI Taxonomy" id="151549"/>
    <lineage>
        <taxon>Eukaryota</taxon>
        <taxon>Metazoa</taxon>
        <taxon>Ecdysozoa</taxon>
        <taxon>Arthropoda</taxon>
        <taxon>Hexapoda</taxon>
        <taxon>Insecta</taxon>
        <taxon>Pterygota</taxon>
        <taxon>Neoptera</taxon>
        <taxon>Endopterygota</taxon>
        <taxon>Lepidoptera</taxon>
        <taxon>Glossata</taxon>
        <taxon>Ditrysia</taxon>
        <taxon>Tineoidea</taxon>
        <taxon>Psychidae</taxon>
        <taxon>Oiketicinae</taxon>
        <taxon>Eumeta</taxon>
    </lineage>
</organism>
<dbReference type="EMBL" id="BGZK01001368">
    <property type="protein sequence ID" value="GBP78423.1"/>
    <property type="molecule type" value="Genomic_DNA"/>
</dbReference>
<evidence type="ECO:0000313" key="2">
    <source>
        <dbReference type="EMBL" id="GBP78423.1"/>
    </source>
</evidence>
<accession>A0A4C1YTY2</accession>
<proteinExistence type="predicted"/>
<gene>
    <name evidence="2" type="ORF">EVAR_58213_1</name>
</gene>
<dbReference type="AlphaFoldDB" id="A0A4C1YTY2"/>
<evidence type="ECO:0000313" key="3">
    <source>
        <dbReference type="Proteomes" id="UP000299102"/>
    </source>
</evidence>
<feature type="region of interest" description="Disordered" evidence="1">
    <location>
        <begin position="30"/>
        <end position="62"/>
    </location>
</feature>
<name>A0A4C1YTY2_EUMVA</name>
<comment type="caution">
    <text evidence="2">The sequence shown here is derived from an EMBL/GenBank/DDBJ whole genome shotgun (WGS) entry which is preliminary data.</text>
</comment>